<comment type="caution">
    <text evidence="8">The sequence shown here is derived from an EMBL/GenBank/DDBJ whole genome shotgun (WGS) entry which is preliminary data.</text>
</comment>
<keyword evidence="9" id="KW-1185">Reference proteome</keyword>
<dbReference type="Pfam" id="PF00743">
    <property type="entry name" value="FMO-like"/>
    <property type="match status" value="2"/>
</dbReference>
<dbReference type="EC" id="1.14.13.-" evidence="8"/>
<feature type="region of interest" description="Disordered" evidence="7">
    <location>
        <begin position="454"/>
        <end position="490"/>
    </location>
</feature>
<proteinExistence type="inferred from homology"/>
<dbReference type="SUPFAM" id="SSF51905">
    <property type="entry name" value="FAD/NAD(P)-binding domain"/>
    <property type="match status" value="2"/>
</dbReference>
<evidence type="ECO:0000256" key="3">
    <source>
        <dbReference type="ARBA" id="ARBA00022630"/>
    </source>
</evidence>
<evidence type="ECO:0000256" key="2">
    <source>
        <dbReference type="ARBA" id="ARBA00010139"/>
    </source>
</evidence>
<dbReference type="RefSeq" id="WP_369741420.1">
    <property type="nucleotide sequence ID" value="NZ_JBGEDP010000001.1"/>
</dbReference>
<evidence type="ECO:0000256" key="6">
    <source>
        <dbReference type="ARBA" id="ARBA00023002"/>
    </source>
</evidence>
<dbReference type="InterPro" id="IPR000960">
    <property type="entry name" value="Flavin_mOase"/>
</dbReference>
<dbReference type="InterPro" id="IPR050346">
    <property type="entry name" value="FMO-like"/>
</dbReference>
<keyword evidence="3" id="KW-0285">Flavoprotein</keyword>
<name>A0ABV4BVM0_9MYCO</name>
<sequence>MRAGRIGVIGAGIAGLVTAKVLREDGFEVIVFEKEQAIGGVWTQSRTYPGLRTNNSRDTYAFSDHPYDRSADIFPSAEQVRAYLASYVARFELAPLLRLSTEVVRVSRHGNEFTVESCGPTGLSTVVCDFAVVCAGTFSEPDMPAIDGADRFTGTVVHSSQATNPALFAGRRVVIVGAGKSALDCAAWAGSHAQECTLVFRKAHWMMPRYFPGGIPADRLTLGRSTEAFFRYHHPSLMERLLHGPGKQLTNLVWRVVSLLFRFLLRMPAAMVPDEPMPTGIENLGFGKEFYDMARRGRLVLRRDSVAAFLGGPQVLLASGDQIAADIVVFATGWRQPLSFLAPELRTPVVSDGRFQLYRHILPPTEQRLGFVGYASSTACQLSSEISAHWLSRCFRGELALPSLDEMQTGYDACRPGWRRSCQLDRRAIKSDRTWCTTSTTCWPTWDYRHGEPATSSANISGRSRRHATETSPKNGARPAVARSTVAATT</sequence>
<reference evidence="8 9" key="1">
    <citation type="submission" date="2024-08" db="EMBL/GenBank/DDBJ databases">
        <title>Mycobacterium servetensis sp. nov., a novel rapid-growing mycobacterial species recovered from a human patient in Zaragoza, Spain.</title>
        <authorList>
            <person name="Tristancho-Baro A.I."/>
            <person name="Buenestado-Serrano S."/>
            <person name="Garcia De Viedma D."/>
            <person name="Milagro-Beamonte A."/>
            <person name="Burillo N."/>
            <person name="Sanz S."/>
            <person name="Lopez-Calleja A.I."/>
            <person name="Penas-Utrilla D."/>
            <person name="Guardingo M."/>
            <person name="Garcia M.J."/>
            <person name="Vinuelas-Bayon J."/>
        </authorList>
    </citation>
    <scope>NUCLEOTIDE SEQUENCE [LARGE SCALE GENOMIC DNA]</scope>
    <source>
        <strain evidence="9">HUMS_12744610</strain>
    </source>
</reference>
<evidence type="ECO:0000313" key="8">
    <source>
        <dbReference type="EMBL" id="MEY8014345.1"/>
    </source>
</evidence>
<keyword evidence="5" id="KW-0521">NADP</keyword>
<dbReference type="InterPro" id="IPR020946">
    <property type="entry name" value="Flavin_mOase-like"/>
</dbReference>
<keyword evidence="6 8" id="KW-0560">Oxidoreductase</keyword>
<accession>A0ABV4BVM0</accession>
<dbReference type="Gene3D" id="3.50.50.60">
    <property type="entry name" value="FAD/NAD(P)-binding domain"/>
    <property type="match status" value="1"/>
</dbReference>
<evidence type="ECO:0000256" key="7">
    <source>
        <dbReference type="SAM" id="MobiDB-lite"/>
    </source>
</evidence>
<comment type="similarity">
    <text evidence="2">Belongs to the FAD-binding monooxygenase family.</text>
</comment>
<gene>
    <name evidence="8" type="ORF">AB8998_04505</name>
</gene>
<keyword evidence="8" id="KW-0503">Monooxygenase</keyword>
<comment type="similarity">
    <text evidence="1">Belongs to the FMO family.</text>
</comment>
<evidence type="ECO:0000256" key="5">
    <source>
        <dbReference type="ARBA" id="ARBA00022857"/>
    </source>
</evidence>
<evidence type="ECO:0000256" key="4">
    <source>
        <dbReference type="ARBA" id="ARBA00022827"/>
    </source>
</evidence>
<dbReference type="PIRSF" id="PIRSF000332">
    <property type="entry name" value="FMO"/>
    <property type="match status" value="1"/>
</dbReference>
<dbReference type="InterPro" id="IPR036188">
    <property type="entry name" value="FAD/NAD-bd_sf"/>
</dbReference>
<dbReference type="EMBL" id="JBGEDP010000001">
    <property type="protein sequence ID" value="MEY8014345.1"/>
    <property type="molecule type" value="Genomic_DNA"/>
</dbReference>
<evidence type="ECO:0000313" key="9">
    <source>
        <dbReference type="Proteomes" id="UP001564760"/>
    </source>
</evidence>
<dbReference type="GO" id="GO:0004497">
    <property type="term" value="F:monooxygenase activity"/>
    <property type="evidence" value="ECO:0007669"/>
    <property type="project" value="UniProtKB-KW"/>
</dbReference>
<organism evidence="8 9">
    <name type="scientific">Mycobacterium servetii</name>
    <dbReference type="NCBI Taxonomy" id="3237418"/>
    <lineage>
        <taxon>Bacteria</taxon>
        <taxon>Bacillati</taxon>
        <taxon>Actinomycetota</taxon>
        <taxon>Actinomycetes</taxon>
        <taxon>Mycobacteriales</taxon>
        <taxon>Mycobacteriaceae</taxon>
        <taxon>Mycobacterium</taxon>
    </lineage>
</organism>
<protein>
    <submittedName>
        <fullName evidence="8">Flavin-containing monooxygenase</fullName>
        <ecNumber evidence="8">1.14.13.-</ecNumber>
    </submittedName>
</protein>
<dbReference type="PANTHER" id="PTHR23023">
    <property type="entry name" value="DIMETHYLANILINE MONOOXYGENASE"/>
    <property type="match status" value="1"/>
</dbReference>
<evidence type="ECO:0000256" key="1">
    <source>
        <dbReference type="ARBA" id="ARBA00009183"/>
    </source>
</evidence>
<dbReference type="Proteomes" id="UP001564760">
    <property type="component" value="Unassembled WGS sequence"/>
</dbReference>
<keyword evidence="4" id="KW-0274">FAD</keyword>
<dbReference type="PRINTS" id="PR00370">
    <property type="entry name" value="FMOXYGENASE"/>
</dbReference>